<reference evidence="1 2" key="1">
    <citation type="submission" date="2019-07" db="EMBL/GenBank/DDBJ databases">
        <title>Whole genome shotgun sequence of Deinococcus cellulosilyticus NBRC 106333.</title>
        <authorList>
            <person name="Hosoyama A."/>
            <person name="Uohara A."/>
            <person name="Ohji S."/>
            <person name="Ichikawa N."/>
        </authorList>
    </citation>
    <scope>NUCLEOTIDE SEQUENCE [LARGE SCALE GENOMIC DNA]</scope>
    <source>
        <strain evidence="1 2">NBRC 106333</strain>
    </source>
</reference>
<dbReference type="AlphaFoldDB" id="A0A511MYV0"/>
<accession>A0A511MYV0</accession>
<comment type="caution">
    <text evidence="1">The sequence shown here is derived from an EMBL/GenBank/DDBJ whole genome shotgun (WGS) entry which is preliminary data.</text>
</comment>
<keyword evidence="2" id="KW-1185">Reference proteome</keyword>
<evidence type="ECO:0000313" key="2">
    <source>
        <dbReference type="Proteomes" id="UP000321306"/>
    </source>
</evidence>
<proteinExistence type="predicted"/>
<name>A0A511MYV0_DEIC1</name>
<organism evidence="1 2">
    <name type="scientific">Deinococcus cellulosilyticus (strain DSM 18568 / NBRC 106333 / KACC 11606 / 5516J-15)</name>
    <dbReference type="NCBI Taxonomy" id="1223518"/>
    <lineage>
        <taxon>Bacteria</taxon>
        <taxon>Thermotogati</taxon>
        <taxon>Deinococcota</taxon>
        <taxon>Deinococci</taxon>
        <taxon>Deinococcales</taxon>
        <taxon>Deinococcaceae</taxon>
        <taxon>Deinococcus</taxon>
    </lineage>
</organism>
<dbReference type="Proteomes" id="UP000321306">
    <property type="component" value="Unassembled WGS sequence"/>
</dbReference>
<sequence>MAASPYMIPILSELRAFTREFHLKLPLFHVAENRERRLLQLDRIKKCVGTDYGEILGFLGQSALALALSMNHDQSALDVLKKAFRYPQTGIGLMAMTFFANLVQIHANLPHLPKGDEVQKALATMAQQFRALPTGQREWLIQWMRDFTPVPLYLLARESAQLQEVAADFVVVSATGARRAGTKVKTYPKDFMTRHVLTLLAGGQIPVEQRHQAHRHRHALESLGMPPVIYQPIIEKLGT</sequence>
<evidence type="ECO:0000313" key="1">
    <source>
        <dbReference type="EMBL" id="GEM45336.1"/>
    </source>
</evidence>
<gene>
    <name evidence="1" type="ORF">DC3_09710</name>
</gene>
<dbReference type="EMBL" id="BJXB01000003">
    <property type="protein sequence ID" value="GEM45336.1"/>
    <property type="molecule type" value="Genomic_DNA"/>
</dbReference>
<protein>
    <submittedName>
        <fullName evidence="1">Uncharacterized protein</fullName>
    </submittedName>
</protein>